<protein>
    <submittedName>
        <fullName evidence="2">Uncharacterized protein</fullName>
    </submittedName>
</protein>
<dbReference type="EMBL" id="AGNL01041087">
    <property type="protein sequence ID" value="EJK51748.1"/>
    <property type="molecule type" value="Genomic_DNA"/>
</dbReference>
<feature type="region of interest" description="Disordered" evidence="1">
    <location>
        <begin position="1"/>
        <end position="20"/>
    </location>
</feature>
<organism evidence="2 3">
    <name type="scientific">Thalassiosira oceanica</name>
    <name type="common">Marine diatom</name>
    <dbReference type="NCBI Taxonomy" id="159749"/>
    <lineage>
        <taxon>Eukaryota</taxon>
        <taxon>Sar</taxon>
        <taxon>Stramenopiles</taxon>
        <taxon>Ochrophyta</taxon>
        <taxon>Bacillariophyta</taxon>
        <taxon>Coscinodiscophyceae</taxon>
        <taxon>Thalassiosirophycidae</taxon>
        <taxon>Thalassiosirales</taxon>
        <taxon>Thalassiosiraceae</taxon>
        <taxon>Thalassiosira</taxon>
    </lineage>
</organism>
<comment type="caution">
    <text evidence="2">The sequence shown here is derived from an EMBL/GenBank/DDBJ whole genome shotgun (WGS) entry which is preliminary data.</text>
</comment>
<evidence type="ECO:0000256" key="1">
    <source>
        <dbReference type="SAM" id="MobiDB-lite"/>
    </source>
</evidence>
<feature type="compositionally biased region" description="Polar residues" evidence="1">
    <location>
        <begin position="52"/>
        <end position="61"/>
    </location>
</feature>
<dbReference type="Proteomes" id="UP000266841">
    <property type="component" value="Unassembled WGS sequence"/>
</dbReference>
<keyword evidence="3" id="KW-1185">Reference proteome</keyword>
<gene>
    <name evidence="2" type="ORF">THAOC_29054</name>
</gene>
<sequence>RAELAVSGGRNQRSGQGEEAGTELWQFQYNGLSYPRTASGHPVVRTGDGTRSPASATNGEGATSLFPPPVACRTERCRYRTGLVIEGRCLDKAVWVERDRKSHIAGPVGARGLEELGMEDDDEEASSRDRKSGAVGDDTEDDREENWAGSVVNSGRGDLSRVTDRLKPARAEANGNSSTAESVGIMVHIPSPPQLLSTEFIIPTLYGVCLSPRRSFLPLFINVFMEAASVLRRADQRLLFGQVRAGRALCLLFGRAYPDLPIVKEPVLLHLNTSCDRQAKPTPRVRIKHGSKRCQKLIKSTQALPTIGHDPELFGGHVFRRAAIG</sequence>
<feature type="non-terminal residue" evidence="2">
    <location>
        <position position="1"/>
    </location>
</feature>
<feature type="region of interest" description="Disordered" evidence="1">
    <location>
        <begin position="38"/>
        <end position="69"/>
    </location>
</feature>
<dbReference type="AlphaFoldDB" id="K0RDG7"/>
<accession>K0RDG7</accession>
<evidence type="ECO:0000313" key="3">
    <source>
        <dbReference type="Proteomes" id="UP000266841"/>
    </source>
</evidence>
<feature type="region of interest" description="Disordered" evidence="1">
    <location>
        <begin position="111"/>
        <end position="161"/>
    </location>
</feature>
<reference evidence="2 3" key="1">
    <citation type="journal article" date="2012" name="Genome Biol.">
        <title>Genome and low-iron response of an oceanic diatom adapted to chronic iron limitation.</title>
        <authorList>
            <person name="Lommer M."/>
            <person name="Specht M."/>
            <person name="Roy A.S."/>
            <person name="Kraemer L."/>
            <person name="Andreson R."/>
            <person name="Gutowska M.A."/>
            <person name="Wolf J."/>
            <person name="Bergner S.V."/>
            <person name="Schilhabel M.B."/>
            <person name="Klostermeier U.C."/>
            <person name="Beiko R.G."/>
            <person name="Rosenstiel P."/>
            <person name="Hippler M."/>
            <person name="Laroche J."/>
        </authorList>
    </citation>
    <scope>NUCLEOTIDE SEQUENCE [LARGE SCALE GENOMIC DNA]</scope>
    <source>
        <strain evidence="2 3">CCMP1005</strain>
    </source>
</reference>
<evidence type="ECO:0000313" key="2">
    <source>
        <dbReference type="EMBL" id="EJK51748.1"/>
    </source>
</evidence>
<proteinExistence type="predicted"/>
<name>K0RDG7_THAOC</name>